<keyword evidence="5 9" id="KW-0418">Kinase</keyword>
<dbReference type="AlphaFoldDB" id="A0A975HIN1"/>
<dbReference type="GO" id="GO:0009090">
    <property type="term" value="P:homoserine biosynthetic process"/>
    <property type="evidence" value="ECO:0007669"/>
    <property type="project" value="TreeGrafter"/>
</dbReference>
<dbReference type="InterPro" id="IPR042199">
    <property type="entry name" value="AsparK_Bifunc_asparK/hSer_DH"/>
</dbReference>
<organism evidence="12 13">
    <name type="scientific">Psychrosphaera ytuae</name>
    <dbReference type="NCBI Taxonomy" id="2820710"/>
    <lineage>
        <taxon>Bacteria</taxon>
        <taxon>Pseudomonadati</taxon>
        <taxon>Pseudomonadota</taxon>
        <taxon>Gammaproteobacteria</taxon>
        <taxon>Alteromonadales</taxon>
        <taxon>Pseudoalteromonadaceae</taxon>
        <taxon>Psychrosphaera</taxon>
    </lineage>
</organism>
<evidence type="ECO:0000256" key="7">
    <source>
        <dbReference type="ARBA" id="ARBA00047872"/>
    </source>
</evidence>
<evidence type="ECO:0000313" key="12">
    <source>
        <dbReference type="EMBL" id="QTH64441.1"/>
    </source>
</evidence>
<dbReference type="PROSITE" id="PS00324">
    <property type="entry name" value="ASPARTOKINASE"/>
    <property type="match status" value="1"/>
</dbReference>
<feature type="binding site" evidence="8">
    <location>
        <begin position="232"/>
        <end position="233"/>
    </location>
    <ligand>
        <name>ATP</name>
        <dbReference type="ChEBI" id="CHEBI:30616"/>
    </ligand>
</feature>
<reference evidence="12" key="1">
    <citation type="submission" date="2021-03" db="EMBL/GenBank/DDBJ databases">
        <title>Description of Psychrosphaera ytuae sp. nov. isolated from deep sea sediment of South China Sea.</title>
        <authorList>
            <person name="Zhang J."/>
            <person name="Xu X.-D."/>
        </authorList>
    </citation>
    <scope>NUCLEOTIDE SEQUENCE</scope>
    <source>
        <strain evidence="12">MTZ26</strain>
    </source>
</reference>
<feature type="binding site" evidence="8">
    <location>
        <begin position="11"/>
        <end position="14"/>
    </location>
    <ligand>
        <name>ATP</name>
        <dbReference type="ChEBI" id="CHEBI:30616"/>
    </ligand>
</feature>
<evidence type="ECO:0000256" key="3">
    <source>
        <dbReference type="ARBA" id="ARBA00022679"/>
    </source>
</evidence>
<keyword evidence="3 9" id="KW-0808">Transferase</keyword>
<dbReference type="SUPFAM" id="SSF55021">
    <property type="entry name" value="ACT-like"/>
    <property type="match status" value="2"/>
</dbReference>
<comment type="pathway">
    <text evidence="1 10">Amino-acid biosynthesis; L-lysine biosynthesis via DAP pathway; (S)-tetrahydrodipicolinate from L-aspartate: step 1/4.</text>
</comment>
<evidence type="ECO:0000256" key="2">
    <source>
        <dbReference type="ARBA" id="ARBA00010122"/>
    </source>
</evidence>
<dbReference type="EMBL" id="CP072110">
    <property type="protein sequence ID" value="QTH64441.1"/>
    <property type="molecule type" value="Genomic_DNA"/>
</dbReference>
<keyword evidence="4 8" id="KW-0547">Nucleotide-binding</keyword>
<dbReference type="Gene3D" id="3.30.70.260">
    <property type="match status" value="2"/>
</dbReference>
<keyword evidence="13" id="KW-1185">Reference proteome</keyword>
<dbReference type="PROSITE" id="PS51671">
    <property type="entry name" value="ACT"/>
    <property type="match status" value="1"/>
</dbReference>
<dbReference type="GO" id="GO:0005829">
    <property type="term" value="C:cytosol"/>
    <property type="evidence" value="ECO:0007669"/>
    <property type="project" value="TreeGrafter"/>
</dbReference>
<dbReference type="Gene3D" id="3.40.1160.10">
    <property type="entry name" value="Acetylglutamate kinase-like"/>
    <property type="match status" value="1"/>
</dbReference>
<dbReference type="RefSeq" id="WP_208832495.1">
    <property type="nucleotide sequence ID" value="NZ_CP072110.1"/>
</dbReference>
<dbReference type="CDD" id="cd04932">
    <property type="entry name" value="ACT_AKiii-LysC-EC_1"/>
    <property type="match status" value="1"/>
</dbReference>
<evidence type="ECO:0000256" key="6">
    <source>
        <dbReference type="ARBA" id="ARBA00022840"/>
    </source>
</evidence>
<evidence type="ECO:0000256" key="1">
    <source>
        <dbReference type="ARBA" id="ARBA00004766"/>
    </source>
</evidence>
<evidence type="ECO:0000256" key="10">
    <source>
        <dbReference type="RuleBase" id="RU004249"/>
    </source>
</evidence>
<feature type="domain" description="ACT" evidence="11">
    <location>
        <begin position="323"/>
        <end position="393"/>
    </location>
</feature>
<dbReference type="PIRSF" id="PIRSF000726">
    <property type="entry name" value="Asp_kin"/>
    <property type="match status" value="1"/>
</dbReference>
<evidence type="ECO:0000256" key="4">
    <source>
        <dbReference type="ARBA" id="ARBA00022741"/>
    </source>
</evidence>
<dbReference type="Proteomes" id="UP000682739">
    <property type="component" value="Chromosome"/>
</dbReference>
<dbReference type="PANTHER" id="PTHR21499:SF59">
    <property type="entry name" value="ASPARTOKINASE"/>
    <property type="match status" value="1"/>
</dbReference>
<dbReference type="NCBIfam" id="TIGR00657">
    <property type="entry name" value="asp_kinases"/>
    <property type="match status" value="1"/>
</dbReference>
<sequence>MSTQTRLHVAKFGGTSLADHAAMQRCANVVLNDSSIKVVVVSASSGVTNYLVQLANRQTETLEQADIIESIKAVQLEIINKLNDPSKVLKTVLAILDNLQHAVTELNNLYSNKAVDEILSFGEQMSSVIFSQVLNESAALRGLSQGYARAFDVRAVMRTDSNFGHAQPQIDEIAQLSNELLAPLLSTQVIVAQGFIGSDKFGNTTTLGRGGSDYSAALLSEALGANEVQIWTDVPGIYTTDPRITGHAKPMLELSFNEAAELATFGAKVLHPATILPAARANIDVFVGSSVNPELGGTWIKKQPSAPGIRAIALRENQTLLTVSSPAMLHASGFLARVFAILAKHDLSVDLITTSEISVALTIDKAPNEHVAVISEECLAELSDFCSVKVETDLALVAAIGNHSITETGNDSARKLFQSLSSHPLRMICHGASIHNICFLVHQRNAKSVVQSIHDDVFSL</sequence>
<feature type="binding site" evidence="8">
    <location>
        <position position="123"/>
    </location>
    <ligand>
        <name>substrate</name>
    </ligand>
</feature>
<evidence type="ECO:0000313" key="13">
    <source>
        <dbReference type="Proteomes" id="UP000682739"/>
    </source>
</evidence>
<evidence type="ECO:0000256" key="9">
    <source>
        <dbReference type="RuleBase" id="RU003448"/>
    </source>
</evidence>
<dbReference type="InterPro" id="IPR001341">
    <property type="entry name" value="Asp_kinase"/>
</dbReference>
<dbReference type="InterPro" id="IPR001048">
    <property type="entry name" value="Asp/Glu/Uridylate_kinase"/>
</dbReference>
<evidence type="ECO:0000256" key="8">
    <source>
        <dbReference type="PIRSR" id="PIRSR000726-1"/>
    </source>
</evidence>
<dbReference type="Pfam" id="PF22468">
    <property type="entry name" value="ACT_9"/>
    <property type="match status" value="2"/>
</dbReference>
<dbReference type="Pfam" id="PF00696">
    <property type="entry name" value="AA_kinase"/>
    <property type="match status" value="1"/>
</dbReference>
<dbReference type="InterPro" id="IPR045865">
    <property type="entry name" value="ACT-like_dom_sf"/>
</dbReference>
<feature type="binding site" evidence="8">
    <location>
        <position position="48"/>
    </location>
    <ligand>
        <name>substrate</name>
    </ligand>
</feature>
<dbReference type="InterPro" id="IPR036393">
    <property type="entry name" value="AceGlu_kinase-like_sf"/>
</dbReference>
<keyword evidence="6 8" id="KW-0067">ATP-binding</keyword>
<comment type="pathway">
    <text evidence="10">Amino-acid biosynthesis; L-threonine biosynthesis; L-threonine from L-aspartate: step 1/5.</text>
</comment>
<dbReference type="GO" id="GO:0004072">
    <property type="term" value="F:aspartate kinase activity"/>
    <property type="evidence" value="ECO:0007669"/>
    <property type="project" value="UniProtKB-EC"/>
</dbReference>
<dbReference type="InterPro" id="IPR018042">
    <property type="entry name" value="Aspartate_kinase_CS"/>
</dbReference>
<dbReference type="PANTHER" id="PTHR21499">
    <property type="entry name" value="ASPARTATE KINASE"/>
    <property type="match status" value="1"/>
</dbReference>
<dbReference type="GO" id="GO:0005524">
    <property type="term" value="F:ATP binding"/>
    <property type="evidence" value="ECO:0007669"/>
    <property type="project" value="UniProtKB-KW"/>
</dbReference>
<dbReference type="Gene3D" id="1.20.120.1320">
    <property type="entry name" value="Aspartokinase, catalytic domain"/>
    <property type="match status" value="1"/>
</dbReference>
<evidence type="ECO:0000256" key="5">
    <source>
        <dbReference type="ARBA" id="ARBA00022777"/>
    </source>
</evidence>
<dbReference type="SUPFAM" id="SSF53633">
    <property type="entry name" value="Carbamate kinase-like"/>
    <property type="match status" value="1"/>
</dbReference>
<feature type="binding site" evidence="8">
    <location>
        <position position="238"/>
    </location>
    <ligand>
        <name>ATP</name>
        <dbReference type="ChEBI" id="CHEBI:30616"/>
    </ligand>
</feature>
<proteinExistence type="inferred from homology"/>
<evidence type="ECO:0000259" key="11">
    <source>
        <dbReference type="PROSITE" id="PS51671"/>
    </source>
</evidence>
<accession>A0A975HIN1</accession>
<dbReference type="KEGG" id="psym:J1N51_02870"/>
<comment type="pathway">
    <text evidence="10">Amino-acid biosynthesis; L-methionine biosynthesis via de novo pathway; L-homoserine from L-aspartate: step 1/3.</text>
</comment>
<dbReference type="InterPro" id="IPR005260">
    <property type="entry name" value="Asp_kin_monofn"/>
</dbReference>
<dbReference type="InterPro" id="IPR002912">
    <property type="entry name" value="ACT_dom"/>
</dbReference>
<dbReference type="EC" id="2.7.2.4" evidence="9"/>
<comment type="similarity">
    <text evidence="2 9">Belongs to the aspartokinase family.</text>
</comment>
<keyword evidence="10" id="KW-0028">Amino-acid biosynthesis</keyword>
<name>A0A975HIN1_9GAMM</name>
<protein>
    <recommendedName>
        <fullName evidence="9">Aspartokinase</fullName>
        <ecNumber evidence="9">2.7.2.4</ecNumber>
    </recommendedName>
</protein>
<dbReference type="NCBIfam" id="NF006570">
    <property type="entry name" value="PRK09084.1"/>
    <property type="match status" value="1"/>
</dbReference>
<feature type="binding site" evidence="8">
    <location>
        <begin position="268"/>
        <end position="269"/>
    </location>
    <ligand>
        <name>ATP</name>
        <dbReference type="ChEBI" id="CHEBI:30616"/>
    </ligand>
</feature>
<gene>
    <name evidence="12" type="primary">lysC</name>
    <name evidence="12" type="ORF">J1N51_02870</name>
</gene>
<comment type="catalytic activity">
    <reaction evidence="7 9">
        <text>L-aspartate + ATP = 4-phospho-L-aspartate + ADP</text>
        <dbReference type="Rhea" id="RHEA:23776"/>
        <dbReference type="ChEBI" id="CHEBI:29991"/>
        <dbReference type="ChEBI" id="CHEBI:30616"/>
        <dbReference type="ChEBI" id="CHEBI:57535"/>
        <dbReference type="ChEBI" id="CHEBI:456216"/>
        <dbReference type="EC" id="2.7.2.4"/>
    </reaction>
</comment>
<feature type="binding site" evidence="8">
    <location>
        <position position="243"/>
    </location>
    <ligand>
        <name>ATP</name>
        <dbReference type="ChEBI" id="CHEBI:30616"/>
    </ligand>
</feature>
<dbReference type="InterPro" id="IPR054352">
    <property type="entry name" value="ACT_Aspartokinase"/>
</dbReference>
<dbReference type="GO" id="GO:0009089">
    <property type="term" value="P:lysine biosynthetic process via diaminopimelate"/>
    <property type="evidence" value="ECO:0007669"/>
    <property type="project" value="InterPro"/>
</dbReference>